<evidence type="ECO:0000313" key="1">
    <source>
        <dbReference type="EMBL" id="MPM19585.1"/>
    </source>
</evidence>
<protein>
    <submittedName>
        <fullName evidence="1">Uncharacterized protein</fullName>
    </submittedName>
</protein>
<comment type="caution">
    <text evidence="1">The sequence shown here is derived from an EMBL/GenBank/DDBJ whole genome shotgun (WGS) entry which is preliminary data.</text>
</comment>
<sequence>MNPEGIVVQQVLTFILALRQKLGAVDAHGVQKRLIVRLQRAAGGRQRQHRFIDGLFQPLQLPVAAKKSGVAHGKEDQAQHNAKQRRIPHRFGGVCVQ</sequence>
<gene>
    <name evidence="1" type="ORF">SDC9_66011</name>
</gene>
<accession>A0A644XTV6</accession>
<organism evidence="1">
    <name type="scientific">bioreactor metagenome</name>
    <dbReference type="NCBI Taxonomy" id="1076179"/>
    <lineage>
        <taxon>unclassified sequences</taxon>
        <taxon>metagenomes</taxon>
        <taxon>ecological metagenomes</taxon>
    </lineage>
</organism>
<dbReference type="EMBL" id="VSSQ01003204">
    <property type="protein sequence ID" value="MPM19585.1"/>
    <property type="molecule type" value="Genomic_DNA"/>
</dbReference>
<name>A0A644XTV6_9ZZZZ</name>
<dbReference type="AlphaFoldDB" id="A0A644XTV6"/>
<reference evidence="1" key="1">
    <citation type="submission" date="2019-08" db="EMBL/GenBank/DDBJ databases">
        <authorList>
            <person name="Kucharzyk K."/>
            <person name="Murdoch R.W."/>
            <person name="Higgins S."/>
            <person name="Loffler F."/>
        </authorList>
    </citation>
    <scope>NUCLEOTIDE SEQUENCE</scope>
</reference>
<proteinExistence type="predicted"/>